<evidence type="ECO:0000313" key="3">
    <source>
        <dbReference type="EMBL" id="MFC5751126.1"/>
    </source>
</evidence>
<sequence length="249" mass="27100">MNRHFGRDAAPSRAPVRPVRDERSALCDALAEAGPAAPTGCAGWTAADLAAHLVVREGRPDAGPGILLPLLAFHTERVRRRAVRTSAFEELVDRIRRGPPKWSPYAVPVMDKNANAVEFFVHHEDVRRARPDWEPRTLSPALEDLLWRRIKIARFALRKVPVEVTLIRPDGRTARASSGRGRRTPGGAAGRASGPGRTGPPSRSGGGVRVHGPVGELVLWALGRADVARVRLTGSPQALDILHETGWRL</sequence>
<feature type="domain" description="Mycothiol-dependent maleylpyruvate isomerase metal-binding" evidence="2">
    <location>
        <begin position="17"/>
        <end position="55"/>
    </location>
</feature>
<name>A0ABW1A6M3_9ACTN</name>
<dbReference type="InterPro" id="IPR034660">
    <property type="entry name" value="DinB/YfiT-like"/>
</dbReference>
<reference evidence="4" key="1">
    <citation type="journal article" date="2019" name="Int. J. Syst. Evol. Microbiol.">
        <title>The Global Catalogue of Microorganisms (GCM) 10K type strain sequencing project: providing services to taxonomists for standard genome sequencing and annotation.</title>
        <authorList>
            <consortium name="The Broad Institute Genomics Platform"/>
            <consortium name="The Broad Institute Genome Sequencing Center for Infectious Disease"/>
            <person name="Wu L."/>
            <person name="Ma J."/>
        </authorList>
    </citation>
    <scope>NUCLEOTIDE SEQUENCE [LARGE SCALE GENOMIC DNA]</scope>
    <source>
        <strain evidence="4">KCTC 42087</strain>
    </source>
</reference>
<evidence type="ECO:0000259" key="2">
    <source>
        <dbReference type="Pfam" id="PF11716"/>
    </source>
</evidence>
<dbReference type="RefSeq" id="WP_378287001.1">
    <property type="nucleotide sequence ID" value="NZ_JBHSON010000064.1"/>
</dbReference>
<keyword evidence="4" id="KW-1185">Reference proteome</keyword>
<dbReference type="Pfam" id="PF11716">
    <property type="entry name" value="MDMPI_N"/>
    <property type="match status" value="1"/>
</dbReference>
<dbReference type="NCBIfam" id="TIGR03085">
    <property type="entry name" value="TIGR03085 family metal-binding protein"/>
    <property type="match status" value="1"/>
</dbReference>
<evidence type="ECO:0000256" key="1">
    <source>
        <dbReference type="SAM" id="MobiDB-lite"/>
    </source>
</evidence>
<protein>
    <submittedName>
        <fullName evidence="3">TIGR03085 family metal-binding protein</fullName>
    </submittedName>
</protein>
<dbReference type="NCBIfam" id="TIGR03083">
    <property type="entry name" value="maleylpyruvate isomerase family mycothiol-dependent enzyme"/>
    <property type="match status" value="1"/>
</dbReference>
<dbReference type="SUPFAM" id="SSF109854">
    <property type="entry name" value="DinB/YfiT-like putative metalloenzymes"/>
    <property type="match status" value="1"/>
</dbReference>
<dbReference type="InterPro" id="IPR024344">
    <property type="entry name" value="MDMPI_metal-binding"/>
</dbReference>
<gene>
    <name evidence="3" type="ORF">ACFPZN_36395</name>
</gene>
<accession>A0ABW1A6M3</accession>
<dbReference type="InterPro" id="IPR017519">
    <property type="entry name" value="CHP03085"/>
</dbReference>
<dbReference type="InterPro" id="IPR017517">
    <property type="entry name" value="Maleyloyr_isom"/>
</dbReference>
<feature type="region of interest" description="Disordered" evidence="1">
    <location>
        <begin position="171"/>
        <end position="210"/>
    </location>
</feature>
<proteinExistence type="predicted"/>
<comment type="caution">
    <text evidence="3">The sequence shown here is derived from an EMBL/GenBank/DDBJ whole genome shotgun (WGS) entry which is preliminary data.</text>
</comment>
<feature type="compositionally biased region" description="Low complexity" evidence="1">
    <location>
        <begin position="190"/>
        <end position="203"/>
    </location>
</feature>
<dbReference type="Proteomes" id="UP001596074">
    <property type="component" value="Unassembled WGS sequence"/>
</dbReference>
<organism evidence="3 4">
    <name type="scientific">Actinomadura rugatobispora</name>
    <dbReference type="NCBI Taxonomy" id="1994"/>
    <lineage>
        <taxon>Bacteria</taxon>
        <taxon>Bacillati</taxon>
        <taxon>Actinomycetota</taxon>
        <taxon>Actinomycetes</taxon>
        <taxon>Streptosporangiales</taxon>
        <taxon>Thermomonosporaceae</taxon>
        <taxon>Actinomadura</taxon>
    </lineage>
</organism>
<evidence type="ECO:0000313" key="4">
    <source>
        <dbReference type="Proteomes" id="UP001596074"/>
    </source>
</evidence>
<dbReference type="EMBL" id="JBHSON010000064">
    <property type="protein sequence ID" value="MFC5751126.1"/>
    <property type="molecule type" value="Genomic_DNA"/>
</dbReference>